<dbReference type="InterPro" id="IPR001647">
    <property type="entry name" value="HTH_TetR"/>
</dbReference>
<evidence type="ECO:0000256" key="3">
    <source>
        <dbReference type="ARBA" id="ARBA00023163"/>
    </source>
</evidence>
<dbReference type="Pfam" id="PF00440">
    <property type="entry name" value="TetR_N"/>
    <property type="match status" value="1"/>
</dbReference>
<evidence type="ECO:0000313" key="6">
    <source>
        <dbReference type="EMBL" id="TQF05992.1"/>
    </source>
</evidence>
<feature type="domain" description="HTH tetR-type" evidence="5">
    <location>
        <begin position="5"/>
        <end position="65"/>
    </location>
</feature>
<dbReference type="PRINTS" id="PR00455">
    <property type="entry name" value="HTHTETR"/>
</dbReference>
<proteinExistence type="predicted"/>
<gene>
    <name evidence="6" type="ORF">E6W39_31920</name>
</gene>
<dbReference type="RefSeq" id="WP_141636440.1">
    <property type="nucleotide sequence ID" value="NZ_VIGB01000003.1"/>
</dbReference>
<dbReference type="PROSITE" id="PS50977">
    <property type="entry name" value="HTH_TETR_2"/>
    <property type="match status" value="1"/>
</dbReference>
<dbReference type="EMBL" id="VIGB01000003">
    <property type="protein sequence ID" value="TQF05992.1"/>
    <property type="molecule type" value="Genomic_DNA"/>
</dbReference>
<evidence type="ECO:0000313" key="7">
    <source>
        <dbReference type="Proteomes" id="UP000319103"/>
    </source>
</evidence>
<evidence type="ECO:0000256" key="2">
    <source>
        <dbReference type="ARBA" id="ARBA00023125"/>
    </source>
</evidence>
<reference evidence="6 7" key="1">
    <citation type="submission" date="2019-06" db="EMBL/GenBank/DDBJ databases">
        <title>Description of Kitasatospora acidophila sp. nov. isolated from pine grove soil, and reclassification of Streptomyces novaecaesareae to Kitasatospora novaeceasareae comb. nov.</title>
        <authorList>
            <person name="Kim M.J."/>
        </authorList>
    </citation>
    <scope>NUCLEOTIDE SEQUENCE [LARGE SCALE GENOMIC DNA]</scope>
    <source>
        <strain evidence="6 7">MMS16-CNU292</strain>
    </source>
</reference>
<dbReference type="SUPFAM" id="SSF48498">
    <property type="entry name" value="Tetracyclin repressor-like, C-terminal domain"/>
    <property type="match status" value="1"/>
</dbReference>
<dbReference type="SUPFAM" id="SSF46689">
    <property type="entry name" value="Homeodomain-like"/>
    <property type="match status" value="1"/>
</dbReference>
<organism evidence="6 7">
    <name type="scientific">Kitasatospora acidiphila</name>
    <dbReference type="NCBI Taxonomy" id="2567942"/>
    <lineage>
        <taxon>Bacteria</taxon>
        <taxon>Bacillati</taxon>
        <taxon>Actinomycetota</taxon>
        <taxon>Actinomycetes</taxon>
        <taxon>Kitasatosporales</taxon>
        <taxon>Streptomycetaceae</taxon>
        <taxon>Kitasatospora</taxon>
    </lineage>
</organism>
<sequence length="186" mass="19581">MSTPSPARERLLATATRLFYAEGIHAVGVDRIVTEAGVTRATFYRHFPSKEDLVRSYIQAWDAGVRAEAAAAMAGGLTGEQGLALLVSRLGQEMCGSGFRGCPFINAAAEYPDPAHPVAQAIVAHREWLLGVFEEWLRSAGVPEPQQRAGVLMLLRDGAMVGAALGEPQAVAERLAAGVTALVAGG</sequence>
<dbReference type="Proteomes" id="UP000319103">
    <property type="component" value="Unassembled WGS sequence"/>
</dbReference>
<dbReference type="Gene3D" id="1.10.357.10">
    <property type="entry name" value="Tetracycline Repressor, domain 2"/>
    <property type="match status" value="1"/>
</dbReference>
<dbReference type="InterPro" id="IPR036271">
    <property type="entry name" value="Tet_transcr_reg_TetR-rel_C_sf"/>
</dbReference>
<dbReference type="PANTHER" id="PTHR47506:SF1">
    <property type="entry name" value="HTH-TYPE TRANSCRIPTIONAL REGULATOR YJDC"/>
    <property type="match status" value="1"/>
</dbReference>
<dbReference type="OrthoDB" id="4214267at2"/>
<keyword evidence="3" id="KW-0804">Transcription</keyword>
<comment type="caution">
    <text evidence="6">The sequence shown here is derived from an EMBL/GenBank/DDBJ whole genome shotgun (WGS) entry which is preliminary data.</text>
</comment>
<dbReference type="GO" id="GO:0003677">
    <property type="term" value="F:DNA binding"/>
    <property type="evidence" value="ECO:0007669"/>
    <property type="project" value="UniProtKB-UniRule"/>
</dbReference>
<dbReference type="PANTHER" id="PTHR47506">
    <property type="entry name" value="TRANSCRIPTIONAL REGULATORY PROTEIN"/>
    <property type="match status" value="1"/>
</dbReference>
<dbReference type="AlphaFoldDB" id="A0A540WAI7"/>
<evidence type="ECO:0000256" key="1">
    <source>
        <dbReference type="ARBA" id="ARBA00023015"/>
    </source>
</evidence>
<protein>
    <submittedName>
        <fullName evidence="6">TetR/AcrR family transcriptional regulator</fullName>
    </submittedName>
</protein>
<evidence type="ECO:0000256" key="4">
    <source>
        <dbReference type="PROSITE-ProRule" id="PRU00335"/>
    </source>
</evidence>
<evidence type="ECO:0000259" key="5">
    <source>
        <dbReference type="PROSITE" id="PS50977"/>
    </source>
</evidence>
<feature type="DNA-binding region" description="H-T-H motif" evidence="4">
    <location>
        <begin position="28"/>
        <end position="47"/>
    </location>
</feature>
<keyword evidence="1" id="KW-0805">Transcription regulation</keyword>
<accession>A0A540WAI7</accession>
<keyword evidence="2 4" id="KW-0238">DNA-binding</keyword>
<keyword evidence="7" id="KW-1185">Reference proteome</keyword>
<dbReference type="InterPro" id="IPR009057">
    <property type="entry name" value="Homeodomain-like_sf"/>
</dbReference>
<name>A0A540WAI7_9ACTN</name>